<evidence type="ECO:0000259" key="9">
    <source>
        <dbReference type="PROSITE" id="PS50928"/>
    </source>
</evidence>
<organism evidence="10 11">
    <name type="scientific">Herbiconiux moechotypicola</name>
    <dbReference type="NCBI Taxonomy" id="637393"/>
    <lineage>
        <taxon>Bacteria</taxon>
        <taxon>Bacillati</taxon>
        <taxon>Actinomycetota</taxon>
        <taxon>Actinomycetes</taxon>
        <taxon>Micrococcales</taxon>
        <taxon>Microbacteriaceae</taxon>
        <taxon>Herbiconiux</taxon>
    </lineage>
</organism>
<evidence type="ECO:0000256" key="3">
    <source>
        <dbReference type="ARBA" id="ARBA00022475"/>
    </source>
</evidence>
<sequence length="317" mass="34888">MATPTETSQKEHDAWLEQVEKGEPSTLHSRPQPMQWVLGAIAVVVAGFVVVTFANAKIDWPVTFSYVFNPLILEGLSKTIIITVLSFVIGLVLGVVFGTMRLSENKVLAGIAWVYVWIFRGTPLLVQLLLWFNLALILPSIWFPGFGVVSTVAIMTPMMTAIVGLSINEGAYLAEVIRGGILSVDHGQTEAGSALGFSRWRTMRIVILPQAMPAVLPNLGNSAIGLLKTSSLASLVSYPEIVNRAQSLYFVNGRVMEILLVVAFWYLVCTSVMSVGQYYLERHYGRSLTRKTGPVQKLSDRIIHSLLRRRHGDSTAS</sequence>
<dbReference type="PROSITE" id="PS50928">
    <property type="entry name" value="ABC_TM1"/>
    <property type="match status" value="1"/>
</dbReference>
<evidence type="ECO:0000256" key="1">
    <source>
        <dbReference type="ARBA" id="ARBA00004651"/>
    </source>
</evidence>
<evidence type="ECO:0000256" key="7">
    <source>
        <dbReference type="ARBA" id="ARBA00023136"/>
    </source>
</evidence>
<feature type="transmembrane region" description="Helical" evidence="8">
    <location>
        <begin position="76"/>
        <end position="100"/>
    </location>
</feature>
<evidence type="ECO:0000256" key="6">
    <source>
        <dbReference type="ARBA" id="ARBA00022989"/>
    </source>
</evidence>
<dbReference type="Proteomes" id="UP001500929">
    <property type="component" value="Unassembled WGS sequence"/>
</dbReference>
<keyword evidence="7 8" id="KW-0472">Membrane</keyword>
<reference evidence="10 11" key="1">
    <citation type="journal article" date="2019" name="Int. J. Syst. Evol. Microbiol.">
        <title>The Global Catalogue of Microorganisms (GCM) 10K type strain sequencing project: providing services to taxonomists for standard genome sequencing and annotation.</title>
        <authorList>
            <consortium name="The Broad Institute Genomics Platform"/>
            <consortium name="The Broad Institute Genome Sequencing Center for Infectious Disease"/>
            <person name="Wu L."/>
            <person name="Ma J."/>
        </authorList>
    </citation>
    <scope>NUCLEOTIDE SEQUENCE [LARGE SCALE GENOMIC DNA]</scope>
    <source>
        <strain evidence="10 11">JCM 16117</strain>
    </source>
</reference>
<feature type="transmembrane region" description="Helical" evidence="8">
    <location>
        <begin position="205"/>
        <end position="227"/>
    </location>
</feature>
<evidence type="ECO:0000256" key="2">
    <source>
        <dbReference type="ARBA" id="ARBA00022448"/>
    </source>
</evidence>
<feature type="transmembrane region" description="Helical" evidence="8">
    <location>
        <begin position="141"/>
        <end position="165"/>
    </location>
</feature>
<keyword evidence="2 8" id="KW-0813">Transport</keyword>
<dbReference type="SUPFAM" id="SSF161098">
    <property type="entry name" value="MetI-like"/>
    <property type="match status" value="1"/>
</dbReference>
<evidence type="ECO:0000256" key="8">
    <source>
        <dbReference type="RuleBase" id="RU363032"/>
    </source>
</evidence>
<keyword evidence="5" id="KW-0029">Amino-acid transport</keyword>
<protein>
    <submittedName>
        <fullName evidence="10">Amino acid ABC transporter permease</fullName>
    </submittedName>
</protein>
<keyword evidence="3" id="KW-1003">Cell membrane</keyword>
<gene>
    <name evidence="10" type="ORF">GCM10009851_10160</name>
</gene>
<dbReference type="EMBL" id="BAAAQY010000003">
    <property type="protein sequence ID" value="GAA2227841.1"/>
    <property type="molecule type" value="Genomic_DNA"/>
</dbReference>
<proteinExistence type="inferred from homology"/>
<feature type="transmembrane region" description="Helical" evidence="8">
    <location>
        <begin position="112"/>
        <end position="135"/>
    </location>
</feature>
<dbReference type="CDD" id="cd06261">
    <property type="entry name" value="TM_PBP2"/>
    <property type="match status" value="1"/>
</dbReference>
<keyword evidence="11" id="KW-1185">Reference proteome</keyword>
<evidence type="ECO:0000313" key="11">
    <source>
        <dbReference type="Proteomes" id="UP001500929"/>
    </source>
</evidence>
<dbReference type="InterPro" id="IPR035906">
    <property type="entry name" value="MetI-like_sf"/>
</dbReference>
<keyword evidence="6 8" id="KW-1133">Transmembrane helix</keyword>
<name>A0ABN3DDD3_9MICO</name>
<dbReference type="Gene3D" id="1.10.3720.10">
    <property type="entry name" value="MetI-like"/>
    <property type="match status" value="1"/>
</dbReference>
<dbReference type="InterPro" id="IPR000515">
    <property type="entry name" value="MetI-like"/>
</dbReference>
<comment type="similarity">
    <text evidence="8">Belongs to the binding-protein-dependent transport system permease family.</text>
</comment>
<feature type="transmembrane region" description="Helical" evidence="8">
    <location>
        <begin position="36"/>
        <end position="56"/>
    </location>
</feature>
<evidence type="ECO:0000313" key="10">
    <source>
        <dbReference type="EMBL" id="GAA2227841.1"/>
    </source>
</evidence>
<dbReference type="PANTHER" id="PTHR30614:SF0">
    <property type="entry name" value="L-CYSTINE TRANSPORT SYSTEM PERMEASE PROTEIN TCYL"/>
    <property type="match status" value="1"/>
</dbReference>
<evidence type="ECO:0000256" key="4">
    <source>
        <dbReference type="ARBA" id="ARBA00022692"/>
    </source>
</evidence>
<accession>A0ABN3DDD3</accession>
<feature type="domain" description="ABC transmembrane type-1" evidence="9">
    <location>
        <begin position="76"/>
        <end position="277"/>
    </location>
</feature>
<dbReference type="PANTHER" id="PTHR30614">
    <property type="entry name" value="MEMBRANE COMPONENT OF AMINO ACID ABC TRANSPORTER"/>
    <property type="match status" value="1"/>
</dbReference>
<comment type="caution">
    <text evidence="10">The sequence shown here is derived from an EMBL/GenBank/DDBJ whole genome shotgun (WGS) entry which is preliminary data.</text>
</comment>
<keyword evidence="4 8" id="KW-0812">Transmembrane</keyword>
<feature type="transmembrane region" description="Helical" evidence="8">
    <location>
        <begin position="258"/>
        <end position="280"/>
    </location>
</feature>
<dbReference type="InterPro" id="IPR043429">
    <property type="entry name" value="ArtM/GltK/GlnP/TcyL/YhdX-like"/>
</dbReference>
<dbReference type="InterPro" id="IPR010065">
    <property type="entry name" value="AA_ABC_transptr_permease_3TM"/>
</dbReference>
<evidence type="ECO:0000256" key="5">
    <source>
        <dbReference type="ARBA" id="ARBA00022970"/>
    </source>
</evidence>
<dbReference type="Pfam" id="PF00528">
    <property type="entry name" value="BPD_transp_1"/>
    <property type="match status" value="1"/>
</dbReference>
<dbReference type="RefSeq" id="WP_259478531.1">
    <property type="nucleotide sequence ID" value="NZ_BAAAQY010000003.1"/>
</dbReference>
<dbReference type="NCBIfam" id="TIGR01726">
    <property type="entry name" value="HEQRo_perm_3TM"/>
    <property type="match status" value="1"/>
</dbReference>
<comment type="subcellular location">
    <subcellularLocation>
        <location evidence="1 8">Cell membrane</location>
        <topology evidence="1 8">Multi-pass membrane protein</topology>
    </subcellularLocation>
</comment>